<evidence type="ECO:0000259" key="2">
    <source>
        <dbReference type="PROSITE" id="PS50174"/>
    </source>
</evidence>
<feature type="domain" description="G-patch" evidence="2">
    <location>
        <begin position="715"/>
        <end position="758"/>
    </location>
</feature>
<feature type="compositionally biased region" description="Polar residues" evidence="1">
    <location>
        <begin position="14"/>
        <end position="30"/>
    </location>
</feature>
<keyword evidence="5" id="KW-1185">Reference proteome</keyword>
<dbReference type="Pfam" id="PF01424">
    <property type="entry name" value="R3H"/>
    <property type="match status" value="1"/>
</dbReference>
<feature type="domain" description="R3H" evidence="3">
    <location>
        <begin position="584"/>
        <end position="646"/>
    </location>
</feature>
<dbReference type="SUPFAM" id="SSF82708">
    <property type="entry name" value="R3H domain"/>
    <property type="match status" value="1"/>
</dbReference>
<feature type="compositionally biased region" description="Acidic residues" evidence="1">
    <location>
        <begin position="388"/>
        <end position="415"/>
    </location>
</feature>
<feature type="region of interest" description="Disordered" evidence="1">
    <location>
        <begin position="146"/>
        <end position="198"/>
    </location>
</feature>
<dbReference type="PANTHER" id="PTHR14195">
    <property type="entry name" value="G PATCH DOMAIN CONTAINING PROTEIN 2"/>
    <property type="match status" value="1"/>
</dbReference>
<feature type="region of interest" description="Disordered" evidence="1">
    <location>
        <begin position="210"/>
        <end position="309"/>
    </location>
</feature>
<dbReference type="Gene3D" id="3.30.1370.50">
    <property type="entry name" value="R3H-like domain"/>
    <property type="match status" value="1"/>
</dbReference>
<dbReference type="InterPro" id="IPR051189">
    <property type="entry name" value="Splicing_assoc_domain"/>
</dbReference>
<feature type="region of interest" description="Disordered" evidence="1">
    <location>
        <begin position="1"/>
        <end position="37"/>
    </location>
</feature>
<dbReference type="SMART" id="SM00443">
    <property type="entry name" value="G_patch"/>
    <property type="match status" value="1"/>
</dbReference>
<evidence type="ECO:0000313" key="5">
    <source>
        <dbReference type="Proteomes" id="UP000298493"/>
    </source>
</evidence>
<feature type="compositionally biased region" description="Acidic residues" evidence="1">
    <location>
        <begin position="299"/>
        <end position="308"/>
    </location>
</feature>
<evidence type="ECO:0000256" key="1">
    <source>
        <dbReference type="SAM" id="MobiDB-lite"/>
    </source>
</evidence>
<sequence>MTRKKKAGSGPRGRQNTFRKPTASSRQSTNLRDHFAIQDSPHFSLLDEARSTGHRRTDWNPETKLRHTKVNFVTGGLHIPAEEDNLIQDGQVSNRGAAAGMEHLTRLSGNTSAYVPQASPHVPEKPDPVASDGLFVIDTQGQKPVFKQRPAPLVRSPSPTGSASSDEEVVFAGRRLQATPAPASAPREFSASQRTAPYLPARIVEDPVLVEAPRPSALQPHTASTKQASRFSGASNKPIDRPSSDAVTTDSRPSWDDTSVEWEHRSKPGIGWSVPKLKPKITKDPVRRAYILPGAKDEESSEEEDEEEQIMRDYIENLQSQEASSQNAGFLEYRELDIQMAHSSINTSFESSMVEASGLEDKDTSEDEQGNRINLSKGKAPVLKDPDSENDSSEEDEDEDEDEDDGDDDIDEDDDSILDNADLEQRFQDGIDDEVLARLLAKQEELGIDAEELVLLDDEAINPFNIQNEAKIYNHNTPRKARRISRSFPSASLMADVLEQDPYGGFDIMNFDRPSLRTNNKGKRAQVFVELSDSDLQESFESLCRKDREKKRARKAEREILRMQGLLGRNKKGKANLSDAYQEGLNIGDLGDIFRNFLESDAQEQALPPMDSDRRKKVHELAKAFEINSKSRGTKQDRFPLLIKTKRTKKWNAALFYARTKDVNAGYFPRLDAQSRNKTPGPRAFRRSAGGGGNAPGTKYRDGDVVGAAAPELGAGNRGHAMLMKLGWAQGDALGAVDNKGILLPISHVVKNSKAGLG</sequence>
<proteinExistence type="predicted"/>
<reference evidence="4 5" key="1">
    <citation type="submission" date="2019-04" db="EMBL/GenBank/DDBJ databases">
        <title>High contiguity whole genome sequence and gene annotation resource for two Venturia nashicola isolates.</title>
        <authorList>
            <person name="Prokchorchik M."/>
            <person name="Won K."/>
            <person name="Lee Y."/>
            <person name="Choi E.D."/>
            <person name="Segonzac C."/>
            <person name="Sohn K.H."/>
        </authorList>
    </citation>
    <scope>NUCLEOTIDE SEQUENCE [LARGE SCALE GENOMIC DNA]</scope>
    <source>
        <strain evidence="4 5">PRI2</strain>
    </source>
</reference>
<feature type="region of interest" description="Disordered" evidence="1">
    <location>
        <begin position="672"/>
        <end position="703"/>
    </location>
</feature>
<organism evidence="4 5">
    <name type="scientific">Venturia nashicola</name>
    <dbReference type="NCBI Taxonomy" id="86259"/>
    <lineage>
        <taxon>Eukaryota</taxon>
        <taxon>Fungi</taxon>
        <taxon>Dikarya</taxon>
        <taxon>Ascomycota</taxon>
        <taxon>Pezizomycotina</taxon>
        <taxon>Dothideomycetes</taxon>
        <taxon>Pleosporomycetidae</taxon>
        <taxon>Venturiales</taxon>
        <taxon>Venturiaceae</taxon>
        <taxon>Venturia</taxon>
    </lineage>
</organism>
<dbReference type="AlphaFoldDB" id="A0A4Z1NMF3"/>
<evidence type="ECO:0000259" key="3">
    <source>
        <dbReference type="PROSITE" id="PS51061"/>
    </source>
</evidence>
<accession>A0A4Z1NMF3</accession>
<dbReference type="InterPro" id="IPR000467">
    <property type="entry name" value="G_patch_dom"/>
</dbReference>
<feature type="compositionally biased region" description="Polar residues" evidence="1">
    <location>
        <begin position="219"/>
        <end position="235"/>
    </location>
</feature>
<dbReference type="InterPro" id="IPR036867">
    <property type="entry name" value="R3H_dom_sf"/>
</dbReference>
<evidence type="ECO:0000313" key="4">
    <source>
        <dbReference type="EMBL" id="TID13971.1"/>
    </source>
</evidence>
<dbReference type="Pfam" id="PF01585">
    <property type="entry name" value="G-patch"/>
    <property type="match status" value="1"/>
</dbReference>
<dbReference type="PROSITE" id="PS50174">
    <property type="entry name" value="G_PATCH"/>
    <property type="match status" value="1"/>
</dbReference>
<dbReference type="InterPro" id="IPR001374">
    <property type="entry name" value="R3H_dom"/>
</dbReference>
<dbReference type="EMBL" id="SNSC02000024">
    <property type="protein sequence ID" value="TID13971.1"/>
    <property type="molecule type" value="Genomic_DNA"/>
</dbReference>
<protein>
    <submittedName>
        <fullName evidence="4">R3H multi-domain protein</fullName>
    </submittedName>
</protein>
<dbReference type="Proteomes" id="UP000298493">
    <property type="component" value="Unassembled WGS sequence"/>
</dbReference>
<gene>
    <name evidence="4" type="ORF">E6O75_ATG07203</name>
</gene>
<feature type="region of interest" description="Disordered" evidence="1">
    <location>
        <begin position="349"/>
        <end position="415"/>
    </location>
</feature>
<dbReference type="STRING" id="86259.A0A4Z1NMF3"/>
<name>A0A4Z1NMF3_9PEZI</name>
<dbReference type="GO" id="GO:0003676">
    <property type="term" value="F:nucleic acid binding"/>
    <property type="evidence" value="ECO:0007669"/>
    <property type="project" value="UniProtKB-UniRule"/>
</dbReference>
<comment type="caution">
    <text evidence="4">The sequence shown here is derived from an EMBL/GenBank/DDBJ whole genome shotgun (WGS) entry which is preliminary data.</text>
</comment>
<dbReference type="PROSITE" id="PS51061">
    <property type="entry name" value="R3H"/>
    <property type="match status" value="1"/>
</dbReference>